<evidence type="ECO:0008006" key="6">
    <source>
        <dbReference type="Google" id="ProtNLM"/>
    </source>
</evidence>
<dbReference type="EMBL" id="CP029078">
    <property type="protein sequence ID" value="QCN89923.1"/>
    <property type="molecule type" value="Genomic_DNA"/>
</dbReference>
<dbReference type="OrthoDB" id="5149662at2"/>
<evidence type="ECO:0000313" key="4">
    <source>
        <dbReference type="Proteomes" id="UP000271291"/>
    </source>
</evidence>
<evidence type="ECO:0000256" key="1">
    <source>
        <dbReference type="SAM" id="SignalP"/>
    </source>
</evidence>
<keyword evidence="1" id="KW-0732">Signal</keyword>
<evidence type="ECO:0000313" key="5">
    <source>
        <dbReference type="Proteomes" id="UP000501753"/>
    </source>
</evidence>
<dbReference type="KEGG" id="sgd:ELQ87_02135"/>
<proteinExistence type="predicted"/>
<reference evidence="2 4" key="2">
    <citation type="submission" date="2018-12" db="EMBL/GenBank/DDBJ databases">
        <title>Streptomyces griseoviridis F1-27 complete genome.</title>
        <authorList>
            <person name="Mariita R.M."/>
            <person name="Sello J.K."/>
        </authorList>
    </citation>
    <scope>NUCLEOTIDE SEQUENCE [LARGE SCALE GENOMIC DNA]</scope>
    <source>
        <strain evidence="2 4">F1-27</strain>
    </source>
</reference>
<protein>
    <recommendedName>
        <fullName evidence="6">Secreted protein</fullName>
    </recommendedName>
</protein>
<evidence type="ECO:0000313" key="2">
    <source>
        <dbReference type="EMBL" id="AZS83223.1"/>
    </source>
</evidence>
<dbReference type="AlphaFoldDB" id="A0A3Q9KNN2"/>
<keyword evidence="5" id="KW-1185">Reference proteome</keyword>
<gene>
    <name evidence="3" type="ORF">DDJ31_37225</name>
    <name evidence="2" type="ORF">ELQ87_02135</name>
</gene>
<feature type="chain" id="PRO_5044599648" description="Secreted protein" evidence="1">
    <location>
        <begin position="28"/>
        <end position="155"/>
    </location>
</feature>
<feature type="signal peptide" evidence="1">
    <location>
        <begin position="1"/>
        <end position="27"/>
    </location>
</feature>
<name>A0A3Q9KNN2_STRGD</name>
<dbReference type="Proteomes" id="UP000271291">
    <property type="component" value="Chromosome"/>
</dbReference>
<dbReference type="EMBL" id="CP034687">
    <property type="protein sequence ID" value="AZS83223.1"/>
    <property type="molecule type" value="Genomic_DNA"/>
</dbReference>
<evidence type="ECO:0000313" key="3">
    <source>
        <dbReference type="EMBL" id="QCN89923.1"/>
    </source>
</evidence>
<sequence>MVMRTLTTAVALCCGASLAAAAAPAFAATSATPSTVQVTQQRSRGPVLVDCFRHPTVRPSALIIACGDGNSRLESVHWTRWGPNGASGEGVNVVNDCKPYCAAGTFHSYPVVVSLANTEPWKRHPQVQSFTQLTLTYPGERPTIYQQSVTLPLGG</sequence>
<organism evidence="2 4">
    <name type="scientific">Streptomyces griseoviridis</name>
    <dbReference type="NCBI Taxonomy" id="45398"/>
    <lineage>
        <taxon>Bacteria</taxon>
        <taxon>Bacillati</taxon>
        <taxon>Actinomycetota</taxon>
        <taxon>Actinomycetes</taxon>
        <taxon>Kitasatosporales</taxon>
        <taxon>Streptomycetaceae</taxon>
        <taxon>Streptomyces</taxon>
    </lineage>
</organism>
<reference evidence="3 5" key="1">
    <citation type="submission" date="2018-04" db="EMBL/GenBank/DDBJ databases">
        <title>Complete genome sequences of Streptomyces griseoviridis K61 and characterization of antagonistic properties of biological control agents.</title>
        <authorList>
            <person name="Mariita R.M."/>
            <person name="Sello J.K."/>
        </authorList>
    </citation>
    <scope>NUCLEOTIDE SEQUENCE [LARGE SCALE GENOMIC DNA]</scope>
    <source>
        <strain evidence="3 5">K61</strain>
    </source>
</reference>
<dbReference type="Proteomes" id="UP000501753">
    <property type="component" value="Chromosome"/>
</dbReference>
<accession>A0A3Q9KNN2</accession>